<dbReference type="GO" id="GO:0015940">
    <property type="term" value="P:pantothenate biosynthetic process"/>
    <property type="evidence" value="ECO:0007669"/>
    <property type="project" value="UniProtKB-UniPathway"/>
</dbReference>
<dbReference type="FunFam" id="1.10.1040.10:FF:000017">
    <property type="entry name" value="2-dehydropantoate 2-reductase"/>
    <property type="match status" value="1"/>
</dbReference>
<dbReference type="InterPro" id="IPR013332">
    <property type="entry name" value="KPR_N"/>
</dbReference>
<dbReference type="Proteomes" id="UP000183245">
    <property type="component" value="Unassembled WGS sequence"/>
</dbReference>
<organism evidence="7 8">
    <name type="scientific">Candidatus Wirthbacteria bacterium CG2_30_54_11</name>
    <dbReference type="NCBI Taxonomy" id="1817892"/>
    <lineage>
        <taxon>Bacteria</taxon>
        <taxon>Candidatus Wirthbacteria</taxon>
    </lineage>
</organism>
<keyword evidence="3 4" id="KW-0560">Oxidoreductase</keyword>
<evidence type="ECO:0000313" key="8">
    <source>
        <dbReference type="Proteomes" id="UP000183245"/>
    </source>
</evidence>
<dbReference type="UniPathway" id="UPA00028">
    <property type="reaction ID" value="UER00004"/>
</dbReference>
<dbReference type="STRING" id="1817892.AUK40_06175"/>
<protein>
    <recommendedName>
        <fullName evidence="4">2-dehydropantoate 2-reductase</fullName>
        <ecNumber evidence="4">1.1.1.169</ecNumber>
    </recommendedName>
    <alternativeName>
        <fullName evidence="4">Ketopantoate reductase</fullName>
    </alternativeName>
</protein>
<dbReference type="InterPro" id="IPR008927">
    <property type="entry name" value="6-PGluconate_DH-like_C_sf"/>
</dbReference>
<dbReference type="AlphaFoldDB" id="A0A1J5IVP1"/>
<dbReference type="InterPro" id="IPR003710">
    <property type="entry name" value="ApbA"/>
</dbReference>
<keyword evidence="2 4" id="KW-0521">NADP</keyword>
<dbReference type="EMBL" id="MNZT01000112">
    <property type="protein sequence ID" value="OIP95320.1"/>
    <property type="molecule type" value="Genomic_DNA"/>
</dbReference>
<sequence length="301" mass="32484">MKIFIIGAGGVGGYFGGKLAHAGLDVTFVARGAHYEAMKTRGLEVRTTEGDFTVSPVQVISKVSEIAAPDLILITCKSYDLVSVAHELDQVVLPSTVVLTTQNGIDNDLVAARILRQGKVFPGLIHIVSERLSPGVISQTGGLRRITFGERGQSSNAELTAIETMMTKAGVRAVASDDIVRDLWKKYAMIIPWAGVTSYSRKSIDLVLSDPALRELFCSSLREALSVAEEAGVHLPDGTYGEIVSFAEKTAPGSRSSMLVDIENGRLTEVETLHGTLLKLAQEHGIETPVNEMIYRAIKEF</sequence>
<dbReference type="Pfam" id="PF02558">
    <property type="entry name" value="ApbA"/>
    <property type="match status" value="1"/>
</dbReference>
<evidence type="ECO:0000256" key="3">
    <source>
        <dbReference type="ARBA" id="ARBA00023002"/>
    </source>
</evidence>
<evidence type="ECO:0000256" key="4">
    <source>
        <dbReference type="RuleBase" id="RU362068"/>
    </source>
</evidence>
<dbReference type="InterPro" id="IPR013328">
    <property type="entry name" value="6PGD_dom2"/>
</dbReference>
<dbReference type="FunFam" id="3.40.50.720:FF:000307">
    <property type="entry name" value="2-dehydropantoate 2-reductase"/>
    <property type="match status" value="1"/>
</dbReference>
<comment type="pathway">
    <text evidence="4">Cofactor biosynthesis; (R)-pantothenate biosynthesis; (R)-pantoate from 3-methyl-2-oxobutanoate: step 2/2.</text>
</comment>
<dbReference type="InterPro" id="IPR013752">
    <property type="entry name" value="KPA_reductase"/>
</dbReference>
<gene>
    <name evidence="7" type="ORF">AUK40_06175</name>
</gene>
<comment type="similarity">
    <text evidence="1 4">Belongs to the ketopantoate reductase family.</text>
</comment>
<evidence type="ECO:0000256" key="1">
    <source>
        <dbReference type="ARBA" id="ARBA00007870"/>
    </source>
</evidence>
<feature type="domain" description="Ketopantoate reductase C-terminal" evidence="6">
    <location>
        <begin position="178"/>
        <end position="300"/>
    </location>
</feature>
<dbReference type="GO" id="GO:0008677">
    <property type="term" value="F:2-dehydropantoate 2-reductase activity"/>
    <property type="evidence" value="ECO:0007669"/>
    <property type="project" value="UniProtKB-EC"/>
</dbReference>
<proteinExistence type="inferred from homology"/>
<reference evidence="7 8" key="1">
    <citation type="journal article" date="2016" name="Environ. Microbiol.">
        <title>Genomic resolution of a cold subsurface aquifer community provides metabolic insights for novel microbes adapted to high CO concentrations.</title>
        <authorList>
            <person name="Probst A.J."/>
            <person name="Castelle C.J."/>
            <person name="Singh A."/>
            <person name="Brown C.T."/>
            <person name="Anantharaman K."/>
            <person name="Sharon I."/>
            <person name="Hug L.A."/>
            <person name="Burstein D."/>
            <person name="Emerson J.B."/>
            <person name="Thomas B.C."/>
            <person name="Banfield J.F."/>
        </authorList>
    </citation>
    <scope>NUCLEOTIDE SEQUENCE [LARGE SCALE GENOMIC DNA]</scope>
    <source>
        <strain evidence="7">CG2_30_54_11</strain>
    </source>
</reference>
<evidence type="ECO:0000259" key="6">
    <source>
        <dbReference type="Pfam" id="PF08546"/>
    </source>
</evidence>
<dbReference type="GO" id="GO:0005737">
    <property type="term" value="C:cytoplasm"/>
    <property type="evidence" value="ECO:0007669"/>
    <property type="project" value="TreeGrafter"/>
</dbReference>
<dbReference type="Gene3D" id="1.10.1040.10">
    <property type="entry name" value="N-(1-d-carboxylethyl)-l-norvaline Dehydrogenase, domain 2"/>
    <property type="match status" value="1"/>
</dbReference>
<feature type="domain" description="Ketopantoate reductase N-terminal" evidence="5">
    <location>
        <begin position="3"/>
        <end position="151"/>
    </location>
</feature>
<dbReference type="InterPro" id="IPR036291">
    <property type="entry name" value="NAD(P)-bd_dom_sf"/>
</dbReference>
<evidence type="ECO:0000256" key="2">
    <source>
        <dbReference type="ARBA" id="ARBA00022857"/>
    </source>
</evidence>
<dbReference type="PANTHER" id="PTHR21708:SF26">
    <property type="entry name" value="2-DEHYDROPANTOATE 2-REDUCTASE"/>
    <property type="match status" value="1"/>
</dbReference>
<dbReference type="Gene3D" id="3.40.50.720">
    <property type="entry name" value="NAD(P)-binding Rossmann-like Domain"/>
    <property type="match status" value="1"/>
</dbReference>
<dbReference type="SUPFAM" id="SSF51735">
    <property type="entry name" value="NAD(P)-binding Rossmann-fold domains"/>
    <property type="match status" value="1"/>
</dbReference>
<dbReference type="InterPro" id="IPR051402">
    <property type="entry name" value="KPR-Related"/>
</dbReference>
<evidence type="ECO:0000313" key="7">
    <source>
        <dbReference type="EMBL" id="OIP95320.1"/>
    </source>
</evidence>
<keyword evidence="4" id="KW-0566">Pantothenate biosynthesis</keyword>
<dbReference type="Pfam" id="PF08546">
    <property type="entry name" value="ApbA_C"/>
    <property type="match status" value="1"/>
</dbReference>
<evidence type="ECO:0000259" key="5">
    <source>
        <dbReference type="Pfam" id="PF02558"/>
    </source>
</evidence>
<comment type="function">
    <text evidence="4">Catalyzes the NADPH-dependent reduction of ketopantoate into pantoic acid.</text>
</comment>
<dbReference type="NCBIfam" id="TIGR00745">
    <property type="entry name" value="apbA_panE"/>
    <property type="match status" value="1"/>
</dbReference>
<dbReference type="PANTHER" id="PTHR21708">
    <property type="entry name" value="PROBABLE 2-DEHYDROPANTOATE 2-REDUCTASE"/>
    <property type="match status" value="1"/>
</dbReference>
<name>A0A1J5IVP1_9BACT</name>
<comment type="caution">
    <text evidence="7">The sequence shown here is derived from an EMBL/GenBank/DDBJ whole genome shotgun (WGS) entry which is preliminary data.</text>
</comment>
<comment type="catalytic activity">
    <reaction evidence="4">
        <text>(R)-pantoate + NADP(+) = 2-dehydropantoate + NADPH + H(+)</text>
        <dbReference type="Rhea" id="RHEA:16233"/>
        <dbReference type="ChEBI" id="CHEBI:11561"/>
        <dbReference type="ChEBI" id="CHEBI:15378"/>
        <dbReference type="ChEBI" id="CHEBI:15980"/>
        <dbReference type="ChEBI" id="CHEBI:57783"/>
        <dbReference type="ChEBI" id="CHEBI:58349"/>
        <dbReference type="EC" id="1.1.1.169"/>
    </reaction>
</comment>
<dbReference type="EC" id="1.1.1.169" evidence="4"/>
<dbReference type="SUPFAM" id="SSF48179">
    <property type="entry name" value="6-phosphogluconate dehydrogenase C-terminal domain-like"/>
    <property type="match status" value="1"/>
</dbReference>
<accession>A0A1J5IVP1</accession>